<feature type="domain" description="DUF4397" evidence="1">
    <location>
        <begin position="20"/>
        <end position="135"/>
    </location>
</feature>
<evidence type="ECO:0000259" key="1">
    <source>
        <dbReference type="Pfam" id="PF14344"/>
    </source>
</evidence>
<evidence type="ECO:0000313" key="2">
    <source>
        <dbReference type="EMBL" id="RKD30542.1"/>
    </source>
</evidence>
<comment type="caution">
    <text evidence="2">The sequence shown here is derived from an EMBL/GenBank/DDBJ whole genome shotgun (WGS) entry which is preliminary data.</text>
</comment>
<dbReference type="AlphaFoldDB" id="A0A419SZ53"/>
<feature type="domain" description="DUF4397" evidence="1">
    <location>
        <begin position="138"/>
        <end position="206"/>
    </location>
</feature>
<evidence type="ECO:0000313" key="3">
    <source>
        <dbReference type="Proteomes" id="UP000284177"/>
    </source>
</evidence>
<protein>
    <recommendedName>
        <fullName evidence="1">DUF4397 domain-containing protein</fullName>
    </recommendedName>
</protein>
<accession>A0A419SZ53</accession>
<dbReference type="EMBL" id="MCIB01000034">
    <property type="protein sequence ID" value="RKD30542.1"/>
    <property type="molecule type" value="Genomic_DNA"/>
</dbReference>
<sequence>MYDYYDYYPSDIYGVQRNVSYARVLHASPDAPAVDVYVNNRKIASNLAYKNFTQYIQLNPGNYNVRVFPAGRTTNPVINQDINIQPNSIFTVAATGKLNNISLYPISEPRLTIPPGRVYVRFAHLSPGAPNVDIRLPDGTTLFRNVGYRQATNYIPVTPGTYTLEAYPTGADQRVLYVPNMTLKPNRFYTVYAVGLAEGEPPLQVLIPLDGNSYL</sequence>
<reference evidence="2 3" key="1">
    <citation type="submission" date="2016-08" db="EMBL/GenBank/DDBJ databases">
        <title>Novel Firmicutes and Novel Genomes.</title>
        <authorList>
            <person name="Poppleton D.I."/>
            <person name="Gribaldo S."/>
        </authorList>
    </citation>
    <scope>NUCLEOTIDE SEQUENCE [LARGE SCALE GENOMIC DNA]</scope>
    <source>
        <strain evidence="2 3">CTT3</strain>
    </source>
</reference>
<dbReference type="Pfam" id="PF14344">
    <property type="entry name" value="DUF4397"/>
    <property type="match status" value="2"/>
</dbReference>
<dbReference type="Proteomes" id="UP000284177">
    <property type="component" value="Unassembled WGS sequence"/>
</dbReference>
<dbReference type="InterPro" id="IPR025510">
    <property type="entry name" value="DUF4397"/>
</dbReference>
<organism evidence="2 3">
    <name type="scientific">Thermohalobacter berrensis</name>
    <dbReference type="NCBI Taxonomy" id="99594"/>
    <lineage>
        <taxon>Bacteria</taxon>
        <taxon>Bacillati</taxon>
        <taxon>Bacillota</taxon>
        <taxon>Tissierellia</taxon>
        <taxon>Tissierellales</taxon>
        <taxon>Thermohalobacteraceae</taxon>
        <taxon>Thermohalobacter</taxon>
    </lineage>
</organism>
<name>A0A419SZ53_9FIRM</name>
<keyword evidence="3" id="KW-1185">Reference proteome</keyword>
<gene>
    <name evidence="2" type="ORF">BET03_04175</name>
</gene>
<proteinExistence type="predicted"/>
<dbReference type="OrthoDB" id="9783299at2"/>
<dbReference type="RefSeq" id="WP_120169989.1">
    <property type="nucleotide sequence ID" value="NZ_MCIB01000034.1"/>
</dbReference>